<name>C6XJ52_HIRBI</name>
<dbReference type="RefSeq" id="WP_015827297.1">
    <property type="nucleotide sequence ID" value="NC_012982.1"/>
</dbReference>
<keyword evidence="6 9" id="KW-0812">Transmembrane</keyword>
<evidence type="ECO:0000256" key="6">
    <source>
        <dbReference type="ARBA" id="ARBA00022692"/>
    </source>
</evidence>
<keyword evidence="3" id="KW-1003">Cell membrane</keyword>
<dbReference type="Pfam" id="PF02501">
    <property type="entry name" value="T2SSI"/>
    <property type="match status" value="1"/>
</dbReference>
<evidence type="ECO:0000256" key="4">
    <source>
        <dbReference type="ARBA" id="ARBA00022481"/>
    </source>
</evidence>
<dbReference type="InterPro" id="IPR003413">
    <property type="entry name" value="T2SS_GspI_C"/>
</dbReference>
<dbReference type="OrthoDB" id="7619530at2"/>
<feature type="transmembrane region" description="Helical" evidence="9">
    <location>
        <begin position="20"/>
        <end position="41"/>
    </location>
</feature>
<dbReference type="SUPFAM" id="SSF54523">
    <property type="entry name" value="Pili subunits"/>
    <property type="match status" value="1"/>
</dbReference>
<organism evidence="11 12">
    <name type="scientific">Hirschia baltica (strain ATCC 49814 / DSM 5838 / IFAM 1418)</name>
    <dbReference type="NCBI Taxonomy" id="582402"/>
    <lineage>
        <taxon>Bacteria</taxon>
        <taxon>Pseudomonadati</taxon>
        <taxon>Pseudomonadota</taxon>
        <taxon>Alphaproteobacteria</taxon>
        <taxon>Hyphomonadales</taxon>
        <taxon>Hyphomonadaceae</taxon>
        <taxon>Hirschia</taxon>
    </lineage>
</organism>
<dbReference type="eggNOG" id="COG2165">
    <property type="taxonomic scope" value="Bacteria"/>
</dbReference>
<dbReference type="Pfam" id="PF07963">
    <property type="entry name" value="N_methyl"/>
    <property type="match status" value="1"/>
</dbReference>
<dbReference type="PANTHER" id="PTHR38779">
    <property type="entry name" value="TYPE II SECRETION SYSTEM PROTEIN I-RELATED"/>
    <property type="match status" value="1"/>
</dbReference>
<comment type="subunit">
    <text evidence="9">Type II secretion is composed of four main components: the outer membrane complex, the inner membrane complex, the cytoplasmic secretion ATPase and the periplasm-spanning pseudopilus.</text>
</comment>
<dbReference type="NCBIfam" id="TIGR02532">
    <property type="entry name" value="IV_pilin_GFxxxE"/>
    <property type="match status" value="1"/>
</dbReference>
<evidence type="ECO:0000256" key="3">
    <source>
        <dbReference type="ARBA" id="ARBA00022475"/>
    </source>
</evidence>
<evidence type="ECO:0000256" key="9">
    <source>
        <dbReference type="RuleBase" id="RU368030"/>
    </source>
</evidence>
<evidence type="ECO:0000259" key="10">
    <source>
        <dbReference type="Pfam" id="PF02501"/>
    </source>
</evidence>
<evidence type="ECO:0000313" key="11">
    <source>
        <dbReference type="EMBL" id="ACT59147.1"/>
    </source>
</evidence>
<evidence type="ECO:0000256" key="8">
    <source>
        <dbReference type="ARBA" id="ARBA00023136"/>
    </source>
</evidence>
<dbReference type="InterPro" id="IPR010052">
    <property type="entry name" value="T2SS_protein-GspI"/>
</dbReference>
<dbReference type="PANTHER" id="PTHR38779:SF2">
    <property type="entry name" value="TYPE II SECRETION SYSTEM PROTEIN I-RELATED"/>
    <property type="match status" value="1"/>
</dbReference>
<protein>
    <recommendedName>
        <fullName evidence="9">Type II secretion system protein I</fullName>
        <shortName evidence="9">T2SS minor pseudopilin I</shortName>
    </recommendedName>
</protein>
<dbReference type="GO" id="GO:0015627">
    <property type="term" value="C:type II protein secretion system complex"/>
    <property type="evidence" value="ECO:0007669"/>
    <property type="project" value="UniProtKB-UniRule"/>
</dbReference>
<sequence>MTLPVSLSKQGLLNKQNDDGFTLIEVLAALSIFAIAAIGLIHVSSENSRGAAAIERRMLASIIADNEMTMTLIQREPLENGESSGRIALGGREWTWRKTISTTPNPLLQQIKIETRVYEPDELDSENIETVLFAFKRKSL</sequence>
<feature type="domain" description="Type II secretion system protein GspI C-terminal" evidence="10">
    <location>
        <begin position="55"/>
        <end position="116"/>
    </location>
</feature>
<comment type="subcellular location">
    <subcellularLocation>
        <location evidence="1 9">Cell inner membrane</location>
        <topology evidence="1 9">Single-pass membrane protein</topology>
    </subcellularLocation>
</comment>
<comment type="function">
    <text evidence="9">Component of the type II secretion system required for the energy-dependent secretion of extracellular factors such as proteases and toxins from the periplasm.</text>
</comment>
<dbReference type="HOGENOM" id="CLU_121289_5_0_5"/>
<dbReference type="Gene3D" id="3.30.1300.30">
    <property type="entry name" value="GSPII I/J protein-like"/>
    <property type="match status" value="1"/>
</dbReference>
<keyword evidence="8 9" id="KW-0472">Membrane</keyword>
<evidence type="ECO:0000256" key="2">
    <source>
        <dbReference type="ARBA" id="ARBA00008358"/>
    </source>
</evidence>
<evidence type="ECO:0000256" key="1">
    <source>
        <dbReference type="ARBA" id="ARBA00004377"/>
    </source>
</evidence>
<dbReference type="NCBIfam" id="TIGR01707">
    <property type="entry name" value="gspI"/>
    <property type="match status" value="1"/>
</dbReference>
<dbReference type="KEGG" id="hba:Hbal_1458"/>
<gene>
    <name evidence="11" type="ordered locus">Hbal_1458</name>
</gene>
<comment type="PTM">
    <text evidence="9">Cleaved by prepilin peptidase.</text>
</comment>
<dbReference type="STRING" id="582402.Hbal_1458"/>
<dbReference type="GO" id="GO:0015628">
    <property type="term" value="P:protein secretion by the type II secretion system"/>
    <property type="evidence" value="ECO:0007669"/>
    <property type="project" value="UniProtKB-UniRule"/>
</dbReference>
<dbReference type="EMBL" id="CP001678">
    <property type="protein sequence ID" value="ACT59147.1"/>
    <property type="molecule type" value="Genomic_DNA"/>
</dbReference>
<dbReference type="InterPro" id="IPR045584">
    <property type="entry name" value="Pilin-like"/>
</dbReference>
<evidence type="ECO:0000256" key="7">
    <source>
        <dbReference type="ARBA" id="ARBA00022989"/>
    </source>
</evidence>
<keyword evidence="5 9" id="KW-0997">Cell inner membrane</keyword>
<evidence type="ECO:0000313" key="12">
    <source>
        <dbReference type="Proteomes" id="UP000002745"/>
    </source>
</evidence>
<comment type="similarity">
    <text evidence="2 9">Belongs to the GSP I family.</text>
</comment>
<reference evidence="12" key="1">
    <citation type="journal article" date="2011" name="J. Bacteriol.">
        <title>Genome sequences of eight morphologically diverse alphaproteobacteria.</title>
        <authorList>
            <consortium name="US DOE Joint Genome Institute"/>
            <person name="Brown P.J."/>
            <person name="Kysela D.T."/>
            <person name="Buechlein A."/>
            <person name="Hemmerich C."/>
            <person name="Brun Y.V."/>
        </authorList>
    </citation>
    <scope>NUCLEOTIDE SEQUENCE [LARGE SCALE GENOMIC DNA]</scope>
    <source>
        <strain evidence="12">ATCC 49814 / DSM 5838 / IFAM 1418</strain>
    </source>
</reference>
<evidence type="ECO:0000256" key="5">
    <source>
        <dbReference type="ARBA" id="ARBA00022519"/>
    </source>
</evidence>
<dbReference type="Proteomes" id="UP000002745">
    <property type="component" value="Chromosome"/>
</dbReference>
<proteinExistence type="inferred from homology"/>
<accession>C6XJ52</accession>
<keyword evidence="4 9" id="KW-0488">Methylation</keyword>
<dbReference type="InterPro" id="IPR012902">
    <property type="entry name" value="N_methyl_site"/>
</dbReference>
<dbReference type="AlphaFoldDB" id="C6XJ52"/>
<keyword evidence="12" id="KW-1185">Reference proteome</keyword>
<dbReference type="GO" id="GO:0005886">
    <property type="term" value="C:plasma membrane"/>
    <property type="evidence" value="ECO:0007669"/>
    <property type="project" value="UniProtKB-SubCell"/>
</dbReference>
<keyword evidence="7 9" id="KW-1133">Transmembrane helix</keyword>